<keyword evidence="2" id="KW-1185">Reference proteome</keyword>
<evidence type="ECO:0000313" key="2">
    <source>
        <dbReference type="Proteomes" id="UP001138802"/>
    </source>
</evidence>
<dbReference type="AlphaFoldDB" id="A0A9X0WJI4"/>
<proteinExistence type="predicted"/>
<evidence type="ECO:0000313" key="1">
    <source>
        <dbReference type="EMBL" id="MBK1645474.1"/>
    </source>
</evidence>
<reference evidence="1 2" key="1">
    <citation type="journal article" date="2020" name="Microorganisms">
        <title>Osmotic Adaptation and Compatible Solute Biosynthesis of Phototrophic Bacteria as Revealed from Genome Analyses.</title>
        <authorList>
            <person name="Imhoff J.F."/>
            <person name="Rahn T."/>
            <person name="Kunzel S."/>
            <person name="Keller A."/>
            <person name="Neulinger S.C."/>
        </authorList>
    </citation>
    <scope>NUCLEOTIDE SEQUENCE [LARGE SCALE GENOMIC DNA]</scope>
    <source>
        <strain evidence="1 2">DSM 21303</strain>
    </source>
</reference>
<organism evidence="1 2">
    <name type="scientific">Thiocapsa imhoffii</name>
    <dbReference type="NCBI Taxonomy" id="382777"/>
    <lineage>
        <taxon>Bacteria</taxon>
        <taxon>Pseudomonadati</taxon>
        <taxon>Pseudomonadota</taxon>
        <taxon>Gammaproteobacteria</taxon>
        <taxon>Chromatiales</taxon>
        <taxon>Chromatiaceae</taxon>
        <taxon>Thiocapsa</taxon>
    </lineage>
</organism>
<comment type="caution">
    <text evidence="1">The sequence shown here is derived from an EMBL/GenBank/DDBJ whole genome shotgun (WGS) entry which is preliminary data.</text>
</comment>
<dbReference type="Proteomes" id="UP001138802">
    <property type="component" value="Unassembled WGS sequence"/>
</dbReference>
<dbReference type="EMBL" id="NRSD01000012">
    <property type="protein sequence ID" value="MBK1645474.1"/>
    <property type="molecule type" value="Genomic_DNA"/>
</dbReference>
<protein>
    <submittedName>
        <fullName evidence="1">Uncharacterized protein</fullName>
    </submittedName>
</protein>
<name>A0A9X0WJI4_9GAMM</name>
<accession>A0A9X0WJI4</accession>
<sequence length="807" mass="91531">MPSENRPQQFGTQLHPWWRAWETFAPRCLMVAVGRLPIDPHVFDTLEQMGFDTKRLRAWQPNHNDGVRVQNAIHIVNRALREHPPRLEERKIHLGQQLAGTGHWEDVRRLAGVYLDGWIGRTEATAMSVTPGPLDILPKNFNKKRLFSNQIRRQQNHKLLADLSLRTALETTSNALENFLDGISELTLYIDEAWPVERGSIDRNEGVIGGLLCQGPPEYLFKTLPAIATHVYQRPLQARQALEHLWSCSQCLPLIFPLRLPREDEHAGIHYDLLLQQALRLLCGWLLPRMPQTIRLHVCAEAIAPAHPEGDEATEFHRGLLAGDSGERFAHWDLATFAWRDKNFGYIPYADLLAHLTLEHTEVNRALGNWSNFKKLPGYVPLSLELVPRLERLEHLEHSANLADVIEFALETGDSRFGRLVMTDIARRLAVRPELQTALLEQLEEDYRDKVRDLCRLRRAFGAVRGLLPTLPENAGPRMRLLWYLLALQDANHDGDPTRSHAVACEYRRERDRLRENARELCADADLNLAVHDADRFAFGHAELTVLEWVEDPLFHALSLRQQARLQSALGQYRAMRGAANEAEACFVRALKLFERADLSDRERAGEGEQTRIYRAINALDAGWPETPRALAEVFGRLDAATAVALAHDGSPASQYRHHLFVRALVLRPELTEARDAYLAARAEWSDGSPQHPWPGIQGHRGFLLWNREQLDADMSAAAQTYFTHAIEVSALECHGPTMRLIGAFWATVAACCFENCGYEDQGRALLDQARVLPDAAPIIEMLDAALRAPDTDRLGEVFSTLPFNYR</sequence>
<dbReference type="RefSeq" id="WP_200388272.1">
    <property type="nucleotide sequence ID" value="NZ_NRSD01000012.1"/>
</dbReference>
<gene>
    <name evidence="1" type="ORF">CKO25_12635</name>
</gene>